<dbReference type="Proteomes" id="UP000075882">
    <property type="component" value="Unassembled WGS sequence"/>
</dbReference>
<keyword evidence="1" id="KW-1133">Transmembrane helix</keyword>
<dbReference type="EnsemblMetazoa" id="ACOM031885-RA">
    <property type="protein sequence ID" value="ACOM031885-PA.1"/>
    <property type="gene ID" value="ACOM031885"/>
</dbReference>
<feature type="transmembrane region" description="Helical" evidence="1">
    <location>
        <begin position="6"/>
        <end position="26"/>
    </location>
</feature>
<accession>A0A8W7PIW7</accession>
<proteinExistence type="predicted"/>
<evidence type="ECO:0000256" key="1">
    <source>
        <dbReference type="SAM" id="Phobius"/>
    </source>
</evidence>
<organism evidence="2">
    <name type="scientific">Anopheles coluzzii</name>
    <name type="common">African malaria mosquito</name>
    <dbReference type="NCBI Taxonomy" id="1518534"/>
    <lineage>
        <taxon>Eukaryota</taxon>
        <taxon>Metazoa</taxon>
        <taxon>Ecdysozoa</taxon>
        <taxon>Arthropoda</taxon>
        <taxon>Hexapoda</taxon>
        <taxon>Insecta</taxon>
        <taxon>Pterygota</taxon>
        <taxon>Neoptera</taxon>
        <taxon>Endopterygota</taxon>
        <taxon>Diptera</taxon>
        <taxon>Nematocera</taxon>
        <taxon>Culicoidea</taxon>
        <taxon>Culicidae</taxon>
        <taxon>Anophelinae</taxon>
        <taxon>Anopheles</taxon>
    </lineage>
</organism>
<feature type="transmembrane region" description="Helical" evidence="1">
    <location>
        <begin position="38"/>
        <end position="63"/>
    </location>
</feature>
<evidence type="ECO:0000313" key="2">
    <source>
        <dbReference type="EnsemblMetazoa" id="ACOM031885-PA.1"/>
    </source>
</evidence>
<sequence>MDGHSIIYPSIAVQCLTTFVSAVTIVAKSTAGSNDTGWTFFILLVTLWKMFVIARFGGVYAPFASDAFHVSGQQEPSGWSGYRRKCLFFCQSSPSCSKIALERVVEFVSKGTALHRRG</sequence>
<keyword evidence="1" id="KW-0472">Membrane</keyword>
<reference evidence="2" key="1">
    <citation type="submission" date="2022-08" db="UniProtKB">
        <authorList>
            <consortium name="EnsemblMetazoa"/>
        </authorList>
    </citation>
    <scope>IDENTIFICATION</scope>
</reference>
<dbReference type="AlphaFoldDB" id="A0A8W7PIW7"/>
<name>A0A8W7PIW7_ANOCL</name>
<protein>
    <submittedName>
        <fullName evidence="2">Uncharacterized protein</fullName>
    </submittedName>
</protein>
<keyword evidence="1" id="KW-0812">Transmembrane</keyword>